<evidence type="ECO:0000313" key="1">
    <source>
        <dbReference type="EMBL" id="KAJ8964918.1"/>
    </source>
</evidence>
<sequence length="59" mass="6591">MRHKKPVGEEDLGEEDGIMPIIDYDTRVLDEDLIANMDHGLCLSLHQPYASLLVAGVKQ</sequence>
<dbReference type="AlphaFoldDB" id="A0AAV8ZJD5"/>
<proteinExistence type="predicted"/>
<keyword evidence="2" id="KW-1185">Reference proteome</keyword>
<reference evidence="1" key="1">
    <citation type="journal article" date="2023" name="Insect Mol. Biol.">
        <title>Genome sequencing provides insights into the evolution of gene families encoding plant cell wall-degrading enzymes in longhorned beetles.</title>
        <authorList>
            <person name="Shin N.R."/>
            <person name="Okamura Y."/>
            <person name="Kirsch R."/>
            <person name="Pauchet Y."/>
        </authorList>
    </citation>
    <scope>NUCLEOTIDE SEQUENCE</scope>
    <source>
        <strain evidence="1">RBIC_L_NR</strain>
    </source>
</reference>
<name>A0AAV8ZJD5_9CUCU</name>
<evidence type="ECO:0000313" key="2">
    <source>
        <dbReference type="Proteomes" id="UP001162156"/>
    </source>
</evidence>
<comment type="caution">
    <text evidence="1">The sequence shown here is derived from an EMBL/GenBank/DDBJ whole genome shotgun (WGS) entry which is preliminary data.</text>
</comment>
<gene>
    <name evidence="1" type="ORF">NQ314_004525</name>
</gene>
<organism evidence="1 2">
    <name type="scientific">Rhamnusium bicolor</name>
    <dbReference type="NCBI Taxonomy" id="1586634"/>
    <lineage>
        <taxon>Eukaryota</taxon>
        <taxon>Metazoa</taxon>
        <taxon>Ecdysozoa</taxon>
        <taxon>Arthropoda</taxon>
        <taxon>Hexapoda</taxon>
        <taxon>Insecta</taxon>
        <taxon>Pterygota</taxon>
        <taxon>Neoptera</taxon>
        <taxon>Endopterygota</taxon>
        <taxon>Coleoptera</taxon>
        <taxon>Polyphaga</taxon>
        <taxon>Cucujiformia</taxon>
        <taxon>Chrysomeloidea</taxon>
        <taxon>Cerambycidae</taxon>
        <taxon>Lepturinae</taxon>
        <taxon>Rhagiini</taxon>
        <taxon>Rhamnusium</taxon>
    </lineage>
</organism>
<dbReference type="Proteomes" id="UP001162156">
    <property type="component" value="Unassembled WGS sequence"/>
</dbReference>
<dbReference type="EMBL" id="JANEYF010001294">
    <property type="protein sequence ID" value="KAJ8964918.1"/>
    <property type="molecule type" value="Genomic_DNA"/>
</dbReference>
<accession>A0AAV8ZJD5</accession>
<protein>
    <submittedName>
        <fullName evidence="1">Uncharacterized protein</fullName>
    </submittedName>
</protein>